<comment type="similarity">
    <text evidence="2">Belongs to the beta-microseminoprotein family.</text>
</comment>
<dbReference type="EMBL" id="VZSV01000048">
    <property type="protein sequence ID" value="NXA48659.1"/>
    <property type="molecule type" value="Genomic_DNA"/>
</dbReference>
<dbReference type="InterPro" id="IPR008735">
    <property type="entry name" value="PSP94"/>
</dbReference>
<dbReference type="PANTHER" id="PTHR10500:SF7">
    <property type="entry name" value="BETA-MICROSEMINOPROTEIN"/>
    <property type="match status" value="1"/>
</dbReference>
<evidence type="ECO:0000313" key="5">
    <source>
        <dbReference type="EMBL" id="NXA48659.1"/>
    </source>
</evidence>
<feature type="non-terminal residue" evidence="5">
    <location>
        <position position="77"/>
    </location>
</feature>
<dbReference type="AlphaFoldDB" id="A0A7K7W4Q8"/>
<sequence>CIDFEGNLHQFDSQWRTEDCLDCSCGKDGMSCCSSYGTPVGFDEEKCELVFQKLTCSYQVVEKADHTKECPVSKWVG</sequence>
<evidence type="ECO:0000256" key="3">
    <source>
        <dbReference type="ARBA" id="ARBA00022525"/>
    </source>
</evidence>
<dbReference type="Proteomes" id="UP000531559">
    <property type="component" value="Unassembled WGS sequence"/>
</dbReference>
<dbReference type="GO" id="GO:0005576">
    <property type="term" value="C:extracellular region"/>
    <property type="evidence" value="ECO:0007669"/>
    <property type="project" value="UniProtKB-SubCell"/>
</dbReference>
<dbReference type="Gene3D" id="2.10.70.10">
    <property type="entry name" value="Complement Module, domain 1"/>
    <property type="match status" value="1"/>
</dbReference>
<comment type="caution">
    <text evidence="5">The sequence shown here is derived from an EMBL/GenBank/DDBJ whole genome shotgun (WGS) entry which is preliminary data.</text>
</comment>
<evidence type="ECO:0000256" key="1">
    <source>
        <dbReference type="ARBA" id="ARBA00004613"/>
    </source>
</evidence>
<accession>A0A7K7W4Q8</accession>
<organism evidence="5 6">
    <name type="scientific">Nothocercus julius</name>
    <dbReference type="NCBI Taxonomy" id="2585813"/>
    <lineage>
        <taxon>Eukaryota</taxon>
        <taxon>Metazoa</taxon>
        <taxon>Chordata</taxon>
        <taxon>Craniata</taxon>
        <taxon>Vertebrata</taxon>
        <taxon>Euteleostomi</taxon>
        <taxon>Archelosauria</taxon>
        <taxon>Archosauria</taxon>
        <taxon>Dinosauria</taxon>
        <taxon>Saurischia</taxon>
        <taxon>Theropoda</taxon>
        <taxon>Coelurosauria</taxon>
        <taxon>Aves</taxon>
        <taxon>Palaeognathae</taxon>
        <taxon>Tinamiformes</taxon>
        <taxon>Tinamidae</taxon>
        <taxon>Nothocercus</taxon>
    </lineage>
</organism>
<protein>
    <submittedName>
        <fullName evidence="5">MSPE protein</fullName>
    </submittedName>
</protein>
<dbReference type="Gene3D" id="2.20.25.590">
    <property type="match status" value="1"/>
</dbReference>
<dbReference type="Pfam" id="PF05825">
    <property type="entry name" value="PSP94"/>
    <property type="match status" value="1"/>
</dbReference>
<gene>
    <name evidence="5" type="primary">Mspe</name>
    <name evidence="5" type="ORF">NOTJUL_R00362</name>
</gene>
<evidence type="ECO:0000256" key="4">
    <source>
        <dbReference type="ARBA" id="ARBA00023157"/>
    </source>
</evidence>
<dbReference type="OrthoDB" id="6076852at2759"/>
<feature type="non-terminal residue" evidence="5">
    <location>
        <position position="1"/>
    </location>
</feature>
<name>A0A7K7W4Q8_9AVES</name>
<reference evidence="5 6" key="1">
    <citation type="submission" date="2019-09" db="EMBL/GenBank/DDBJ databases">
        <title>Bird 10,000 Genomes (B10K) Project - Family phase.</title>
        <authorList>
            <person name="Zhang G."/>
        </authorList>
    </citation>
    <scope>NUCLEOTIDE SEQUENCE [LARGE SCALE GENOMIC DNA]</scope>
    <source>
        <strain evidence="5">B10K-MSB-01</strain>
    </source>
</reference>
<proteinExistence type="inferred from homology"/>
<dbReference type="PANTHER" id="PTHR10500">
    <property type="entry name" value="BETA-MICROSEMINOPROTEIN"/>
    <property type="match status" value="1"/>
</dbReference>
<evidence type="ECO:0000313" key="6">
    <source>
        <dbReference type="Proteomes" id="UP000531559"/>
    </source>
</evidence>
<keyword evidence="3" id="KW-0964">Secreted</keyword>
<keyword evidence="6" id="KW-1185">Reference proteome</keyword>
<evidence type="ECO:0000256" key="2">
    <source>
        <dbReference type="ARBA" id="ARBA00010352"/>
    </source>
</evidence>
<keyword evidence="4" id="KW-1015">Disulfide bond</keyword>
<comment type="subcellular location">
    <subcellularLocation>
        <location evidence="1">Secreted</location>
    </subcellularLocation>
</comment>